<dbReference type="AlphaFoldDB" id="A0A0T5P4X9"/>
<protein>
    <submittedName>
        <fullName evidence="3">Helix-turn-helix domain protein</fullName>
    </submittedName>
</protein>
<dbReference type="CDD" id="cd00093">
    <property type="entry name" value="HTH_XRE"/>
    <property type="match status" value="1"/>
</dbReference>
<organism evidence="2 4">
    <name type="scientific">Roseovarius indicus</name>
    <dbReference type="NCBI Taxonomy" id="540747"/>
    <lineage>
        <taxon>Bacteria</taxon>
        <taxon>Pseudomonadati</taxon>
        <taxon>Pseudomonadota</taxon>
        <taxon>Alphaproteobacteria</taxon>
        <taxon>Rhodobacterales</taxon>
        <taxon>Roseobacteraceae</taxon>
        <taxon>Roseovarius</taxon>
    </lineage>
</organism>
<reference evidence="2 4" key="1">
    <citation type="submission" date="2015-04" db="EMBL/GenBank/DDBJ databases">
        <title>The draft genome sequence of Roseovarius indicus B108T.</title>
        <authorList>
            <person name="Li G."/>
            <person name="Lai Q."/>
            <person name="Shao Z."/>
            <person name="Yan P."/>
        </authorList>
    </citation>
    <scope>NUCLEOTIDE SEQUENCE [LARGE SCALE GENOMIC DNA]</scope>
    <source>
        <strain evidence="2 4">B108</strain>
    </source>
</reference>
<feature type="domain" description="HTH cro/C1-type" evidence="1">
    <location>
        <begin position="19"/>
        <end position="63"/>
    </location>
</feature>
<dbReference type="EMBL" id="LAXI01000015">
    <property type="protein sequence ID" value="KRS16187.1"/>
    <property type="molecule type" value="Genomic_DNA"/>
</dbReference>
<evidence type="ECO:0000313" key="4">
    <source>
        <dbReference type="Proteomes" id="UP000051401"/>
    </source>
</evidence>
<dbReference type="RefSeq" id="WP_057818510.1">
    <property type="nucleotide sequence ID" value="NZ_CP031598.1"/>
</dbReference>
<dbReference type="Gene3D" id="1.10.260.40">
    <property type="entry name" value="lambda repressor-like DNA-binding domains"/>
    <property type="match status" value="1"/>
</dbReference>
<dbReference type="Pfam" id="PF13443">
    <property type="entry name" value="HTH_26"/>
    <property type="match status" value="1"/>
</dbReference>
<dbReference type="Proteomes" id="UP000325785">
    <property type="component" value="Chromosome"/>
</dbReference>
<dbReference type="STRING" id="540747.SAMN04488031_101143"/>
<dbReference type="InterPro" id="IPR010982">
    <property type="entry name" value="Lambda_DNA-bd_dom_sf"/>
</dbReference>
<dbReference type="Proteomes" id="UP000051401">
    <property type="component" value="Unassembled WGS sequence"/>
</dbReference>
<gene>
    <name evidence="3" type="ORF">RIdsm_03203</name>
    <name evidence="2" type="ORF">XM52_19140</name>
</gene>
<reference evidence="3 5" key="2">
    <citation type="submission" date="2018-08" db="EMBL/GenBank/DDBJ databases">
        <title>Genetic Globetrotter - A new plasmid hitch-hiking vast phylogenetic and geographic distances.</title>
        <authorList>
            <person name="Vollmers J."/>
            <person name="Petersen J."/>
        </authorList>
    </citation>
    <scope>NUCLEOTIDE SEQUENCE [LARGE SCALE GENOMIC DNA]</scope>
    <source>
        <strain evidence="3 5">DSM 26383</strain>
    </source>
</reference>
<keyword evidence="4" id="KW-1185">Reference proteome</keyword>
<evidence type="ECO:0000313" key="2">
    <source>
        <dbReference type="EMBL" id="KRS16187.1"/>
    </source>
</evidence>
<proteinExistence type="predicted"/>
<evidence type="ECO:0000259" key="1">
    <source>
        <dbReference type="PROSITE" id="PS50943"/>
    </source>
</evidence>
<accession>A0A0T5P4X9</accession>
<name>A0A0T5P4X9_9RHOB</name>
<sequence>MAEDSFPENLRLLCSYAHSITEVCEKLAINRQQFHRYLNGQSRPSHRNLRNICDFFGVELHEIYMEAGDFSRLISLRRPQGPEIDPFGSFIAKLHRVNPNARRDMAEYIGYYKCFFRPVEFPGMMQRSLMRMFSDKGFVYIWNVENYGASKRRSRNLLFYTGIAFHNGERIMVHEREKRAGQMMWTTILYPSRMDQASLMTGLSLGVSSAMSRDIACYRVVWEALGPKVDVRAEIRECGLISLDDPTIPSDILDATRNDSDPEEQVFTGRPWDVFRS</sequence>
<dbReference type="InterPro" id="IPR001387">
    <property type="entry name" value="Cro/C1-type_HTH"/>
</dbReference>
<evidence type="ECO:0000313" key="3">
    <source>
        <dbReference type="EMBL" id="QEW27389.1"/>
    </source>
</evidence>
<dbReference type="KEGG" id="rid:RIdsm_03203"/>
<dbReference type="PROSITE" id="PS50943">
    <property type="entry name" value="HTH_CROC1"/>
    <property type="match status" value="1"/>
</dbReference>
<dbReference type="PATRIC" id="fig|540747.5.peg.1582"/>
<dbReference type="GO" id="GO:0003677">
    <property type="term" value="F:DNA binding"/>
    <property type="evidence" value="ECO:0007669"/>
    <property type="project" value="InterPro"/>
</dbReference>
<evidence type="ECO:0000313" key="5">
    <source>
        <dbReference type="Proteomes" id="UP000325785"/>
    </source>
</evidence>
<dbReference type="SUPFAM" id="SSF47413">
    <property type="entry name" value="lambda repressor-like DNA-binding domains"/>
    <property type="match status" value="1"/>
</dbReference>
<dbReference type="EMBL" id="CP031598">
    <property type="protein sequence ID" value="QEW27389.1"/>
    <property type="molecule type" value="Genomic_DNA"/>
</dbReference>